<dbReference type="Gene3D" id="1.10.600.10">
    <property type="entry name" value="Farnesyl Diphosphate Synthase"/>
    <property type="match status" value="1"/>
</dbReference>
<feature type="region of interest" description="Disordered" evidence="7">
    <location>
        <begin position="1"/>
        <end position="24"/>
    </location>
</feature>
<evidence type="ECO:0000256" key="6">
    <source>
        <dbReference type="RuleBase" id="RU004466"/>
    </source>
</evidence>
<evidence type="ECO:0000313" key="9">
    <source>
        <dbReference type="Proteomes" id="UP000321155"/>
    </source>
</evidence>
<evidence type="ECO:0000313" key="8">
    <source>
        <dbReference type="EMBL" id="GEO91936.1"/>
    </source>
</evidence>
<evidence type="ECO:0000256" key="2">
    <source>
        <dbReference type="ARBA" id="ARBA00006706"/>
    </source>
</evidence>
<keyword evidence="4" id="KW-0479">Metal-binding</keyword>
<evidence type="ECO:0000256" key="1">
    <source>
        <dbReference type="ARBA" id="ARBA00001946"/>
    </source>
</evidence>
<keyword evidence="9" id="KW-1185">Reference proteome</keyword>
<comment type="similarity">
    <text evidence="2 6">Belongs to the FPP/GGPP synthase family.</text>
</comment>
<evidence type="ECO:0000256" key="3">
    <source>
        <dbReference type="ARBA" id="ARBA00022679"/>
    </source>
</evidence>
<keyword evidence="3 6" id="KW-0808">Transferase</keyword>
<dbReference type="PANTHER" id="PTHR12001">
    <property type="entry name" value="GERANYLGERANYL PYROPHOSPHATE SYNTHASE"/>
    <property type="match status" value="1"/>
</dbReference>
<comment type="caution">
    <text evidence="8">The sequence shown here is derived from an EMBL/GenBank/DDBJ whole genome shotgun (WGS) entry which is preliminary data.</text>
</comment>
<evidence type="ECO:0000256" key="7">
    <source>
        <dbReference type="SAM" id="MobiDB-lite"/>
    </source>
</evidence>
<dbReference type="RefSeq" id="WP_083529359.1">
    <property type="nucleotide sequence ID" value="NZ_BJZR01000026.1"/>
</dbReference>
<dbReference type="PROSITE" id="PS00723">
    <property type="entry name" value="POLYPRENYL_SYNTHASE_1"/>
    <property type="match status" value="1"/>
</dbReference>
<organism evidence="8 9">
    <name type="scientific">Kocuria flava</name>
    <dbReference type="NCBI Taxonomy" id="446860"/>
    <lineage>
        <taxon>Bacteria</taxon>
        <taxon>Bacillati</taxon>
        <taxon>Actinomycetota</taxon>
        <taxon>Actinomycetes</taxon>
        <taxon>Micrococcales</taxon>
        <taxon>Micrococcaceae</taxon>
        <taxon>Kocuria</taxon>
    </lineage>
</organism>
<sequence>MTSPSHPRDTVDPEAAVPPAPAAEHREAFRAEDAAHRELLHGELEAFLDRQRGVLAGISPDALPLLESVAQLSSGGKRLRARLCYWGWRAAGGAAGEPAVARAGAALELFQSAALIHDDVIDRSDTRRGAPSVHRRFEALHAEQGWALDGSAFGTAAAILAGDLCLSWSEQLFTAAAGALPGGTRARQVFDLMRSEVMAGQYLDVQGEVAGAAQDRAGAVARALDVVRYKSAKYSVEHPVALGAALAGADEELLARCSAFALPLGEAFQLRDDVLGVFGDPATTGKPAGDDLREGKRTVLVGFVRRLGGEEQIARLEQALGRPDLDAEEVGRLRGIIEDCGALGATEELIDDLSRRAAAGLDRLGADPVAEAALRALAEAAVRRAA</sequence>
<name>A0ABQ0X2S1_9MICC</name>
<dbReference type="SUPFAM" id="SSF48576">
    <property type="entry name" value="Terpenoid synthases"/>
    <property type="match status" value="1"/>
</dbReference>
<dbReference type="CDD" id="cd00685">
    <property type="entry name" value="Trans_IPPS_HT"/>
    <property type="match status" value="1"/>
</dbReference>
<feature type="compositionally biased region" description="Basic and acidic residues" evidence="7">
    <location>
        <begin position="1"/>
        <end position="11"/>
    </location>
</feature>
<protein>
    <submittedName>
        <fullName evidence="8">Geranylgeranyl pyrophosphate synthase</fullName>
    </submittedName>
</protein>
<evidence type="ECO:0000256" key="5">
    <source>
        <dbReference type="ARBA" id="ARBA00022842"/>
    </source>
</evidence>
<gene>
    <name evidence="8" type="ORF">KFL01_12420</name>
</gene>
<dbReference type="PANTHER" id="PTHR12001:SF85">
    <property type="entry name" value="SHORT CHAIN ISOPRENYL DIPHOSPHATE SYNTHASE"/>
    <property type="match status" value="1"/>
</dbReference>
<dbReference type="InterPro" id="IPR008949">
    <property type="entry name" value="Isoprenoid_synthase_dom_sf"/>
</dbReference>
<evidence type="ECO:0000256" key="4">
    <source>
        <dbReference type="ARBA" id="ARBA00022723"/>
    </source>
</evidence>
<comment type="cofactor">
    <cofactor evidence="1">
        <name>Mg(2+)</name>
        <dbReference type="ChEBI" id="CHEBI:18420"/>
    </cofactor>
</comment>
<proteinExistence type="inferred from homology"/>
<dbReference type="Pfam" id="PF00348">
    <property type="entry name" value="polyprenyl_synt"/>
    <property type="match status" value="1"/>
</dbReference>
<reference evidence="8 9" key="1">
    <citation type="submission" date="2019-07" db="EMBL/GenBank/DDBJ databases">
        <title>Whole genome shotgun sequence of Kocuria flava NBRC 107626.</title>
        <authorList>
            <person name="Hosoyama A."/>
            <person name="Uohara A."/>
            <person name="Ohji S."/>
            <person name="Ichikawa N."/>
        </authorList>
    </citation>
    <scope>NUCLEOTIDE SEQUENCE [LARGE SCALE GENOMIC DNA]</scope>
    <source>
        <strain evidence="8 9">NBRC 107626</strain>
    </source>
</reference>
<dbReference type="PROSITE" id="PS00444">
    <property type="entry name" value="POLYPRENYL_SYNTHASE_2"/>
    <property type="match status" value="1"/>
</dbReference>
<keyword evidence="5" id="KW-0460">Magnesium</keyword>
<dbReference type="InterPro" id="IPR000092">
    <property type="entry name" value="Polyprenyl_synt"/>
</dbReference>
<dbReference type="SFLD" id="SFLDS00005">
    <property type="entry name" value="Isoprenoid_Synthase_Type_I"/>
    <property type="match status" value="1"/>
</dbReference>
<dbReference type="InterPro" id="IPR033749">
    <property type="entry name" value="Polyprenyl_synt_CS"/>
</dbReference>
<accession>A0ABQ0X2S1</accession>
<dbReference type="EMBL" id="BJZR01000026">
    <property type="protein sequence ID" value="GEO91936.1"/>
    <property type="molecule type" value="Genomic_DNA"/>
</dbReference>
<dbReference type="Proteomes" id="UP000321155">
    <property type="component" value="Unassembled WGS sequence"/>
</dbReference>